<keyword evidence="3" id="KW-1185">Reference proteome</keyword>
<dbReference type="OrthoDB" id="3630359at2"/>
<dbReference type="RefSeq" id="WP_093841260.1">
    <property type="nucleotide sequence ID" value="NZ_FOLM01000021.1"/>
</dbReference>
<proteinExistence type="predicted"/>
<dbReference type="EMBL" id="FOLM01000021">
    <property type="protein sequence ID" value="SFD61444.1"/>
    <property type="molecule type" value="Genomic_DNA"/>
</dbReference>
<evidence type="ECO:0000259" key="1">
    <source>
        <dbReference type="Pfam" id="PF04149"/>
    </source>
</evidence>
<dbReference type="AlphaFoldDB" id="A0A1I1TSE8"/>
<reference evidence="2 3" key="1">
    <citation type="submission" date="2016-10" db="EMBL/GenBank/DDBJ databases">
        <authorList>
            <person name="de Groot N.N."/>
        </authorList>
    </citation>
    <scope>NUCLEOTIDE SEQUENCE [LARGE SCALE GENOMIC DNA]</scope>
    <source>
        <strain evidence="2 3">CGMCC 4.5739</strain>
    </source>
</reference>
<dbReference type="Pfam" id="PF04149">
    <property type="entry name" value="DUF397"/>
    <property type="match status" value="1"/>
</dbReference>
<evidence type="ECO:0000313" key="3">
    <source>
        <dbReference type="Proteomes" id="UP000199207"/>
    </source>
</evidence>
<dbReference type="STRING" id="910347.SAMN05421773_1215"/>
<feature type="domain" description="DUF397" evidence="1">
    <location>
        <begin position="16"/>
        <end position="67"/>
    </location>
</feature>
<accession>A0A1I1TSE8</accession>
<gene>
    <name evidence="2" type="ORF">SAMN05421773_1215</name>
</gene>
<name>A0A1I1TSE8_9ACTN</name>
<dbReference type="Proteomes" id="UP000199207">
    <property type="component" value="Unassembled WGS sequence"/>
</dbReference>
<sequence length="72" mass="7872">MNAKDDLYAIDLTGVEWHKSPFSNGGENCVEVAQLPGGAVALRDSKNPHREALRYTAEEWAAFRKGIIDGAL</sequence>
<organism evidence="2 3">
    <name type="scientific">Streptomyces aidingensis</name>
    <dbReference type="NCBI Taxonomy" id="910347"/>
    <lineage>
        <taxon>Bacteria</taxon>
        <taxon>Bacillati</taxon>
        <taxon>Actinomycetota</taxon>
        <taxon>Actinomycetes</taxon>
        <taxon>Kitasatosporales</taxon>
        <taxon>Streptomycetaceae</taxon>
        <taxon>Streptomyces</taxon>
    </lineage>
</organism>
<dbReference type="InterPro" id="IPR007278">
    <property type="entry name" value="DUF397"/>
</dbReference>
<protein>
    <recommendedName>
        <fullName evidence="1">DUF397 domain-containing protein</fullName>
    </recommendedName>
</protein>
<evidence type="ECO:0000313" key="2">
    <source>
        <dbReference type="EMBL" id="SFD61444.1"/>
    </source>
</evidence>